<dbReference type="Gene3D" id="3.90.850.10">
    <property type="entry name" value="Fumarylacetoacetase-like, C-terminal domain"/>
    <property type="match status" value="1"/>
</dbReference>
<sequence>MTDYVFPPHQGATLAVAGTDARFPVRRVYCVGRNYAGHAREMGSDPNREPPFFFCKPGDADGVVSVAPGTTAELPFPPQTTNFHYECELVVAIGKGGANIAVVDAAAHIFGYAVGFDMTRRDLQGKMKDAGRPWEIGKAFDYSAPVSLVHPAAGVTDIEGAAISLQVDGTTKQDGHVNEMIWSIPETIANLSTLFTLQPGDLIFTGTPEGVGAVQKGQTLVGRVDGLTELSVRYV</sequence>
<reference evidence="3" key="1">
    <citation type="journal article" date="2014" name="Int. J. Syst. Evol. Microbiol.">
        <title>Complete genome sequence of Corynebacterium casei LMG S-19264T (=DSM 44701T), isolated from a smear-ripened cheese.</title>
        <authorList>
            <consortium name="US DOE Joint Genome Institute (JGI-PGF)"/>
            <person name="Walter F."/>
            <person name="Albersmeier A."/>
            <person name="Kalinowski J."/>
            <person name="Ruckert C."/>
        </authorList>
    </citation>
    <scope>NUCLEOTIDE SEQUENCE</scope>
    <source>
        <strain evidence="3">KCTC 12344</strain>
    </source>
</reference>
<keyword evidence="1" id="KW-0479">Metal-binding</keyword>
<evidence type="ECO:0000313" key="3">
    <source>
        <dbReference type="EMBL" id="GGY76942.1"/>
    </source>
</evidence>
<dbReference type="GO" id="GO:0018773">
    <property type="term" value="F:acetylpyruvate hydrolase activity"/>
    <property type="evidence" value="ECO:0007669"/>
    <property type="project" value="TreeGrafter"/>
</dbReference>
<name>A0A4P7BE20_9BURK</name>
<dbReference type="PANTHER" id="PTHR11820">
    <property type="entry name" value="ACYLPYRUVASE"/>
    <property type="match status" value="1"/>
</dbReference>
<dbReference type="InterPro" id="IPR036663">
    <property type="entry name" value="Fumarylacetoacetase_C_sf"/>
</dbReference>
<dbReference type="SUPFAM" id="SSF56529">
    <property type="entry name" value="FAH"/>
    <property type="match status" value="1"/>
</dbReference>
<dbReference type="RefSeq" id="WP_134384492.1">
    <property type="nucleotide sequence ID" value="NZ_BMWW01000001.1"/>
</dbReference>
<keyword evidence="5" id="KW-1185">Reference proteome</keyword>
<evidence type="ECO:0000313" key="4">
    <source>
        <dbReference type="EMBL" id="QBQ36207.1"/>
    </source>
</evidence>
<dbReference type="Proteomes" id="UP000619512">
    <property type="component" value="Unassembled WGS sequence"/>
</dbReference>
<evidence type="ECO:0000313" key="6">
    <source>
        <dbReference type="Proteomes" id="UP000619512"/>
    </source>
</evidence>
<dbReference type="Pfam" id="PF01557">
    <property type="entry name" value="FAA_hydrolase"/>
    <property type="match status" value="1"/>
</dbReference>
<reference evidence="3" key="3">
    <citation type="submission" date="2022-12" db="EMBL/GenBank/DDBJ databases">
        <authorList>
            <person name="Sun Q."/>
            <person name="Kim S."/>
        </authorList>
    </citation>
    <scope>NUCLEOTIDE SEQUENCE</scope>
    <source>
        <strain evidence="3">KCTC 12344</strain>
    </source>
</reference>
<dbReference type="EMBL" id="BMWW01000001">
    <property type="protein sequence ID" value="GGY76942.1"/>
    <property type="molecule type" value="Genomic_DNA"/>
</dbReference>
<dbReference type="Proteomes" id="UP000294359">
    <property type="component" value="Chromosome"/>
</dbReference>
<dbReference type="AlphaFoldDB" id="A0A4P7BE20"/>
<dbReference type="PANTHER" id="PTHR11820:SF90">
    <property type="entry name" value="FLUTATHIONE S-TRANSFERASE"/>
    <property type="match status" value="1"/>
</dbReference>
<accession>A0A4P7BE20</accession>
<keyword evidence="4" id="KW-0378">Hydrolase</keyword>
<evidence type="ECO:0000256" key="1">
    <source>
        <dbReference type="ARBA" id="ARBA00022723"/>
    </source>
</evidence>
<dbReference type="OrthoDB" id="8582489at2"/>
<feature type="domain" description="Fumarylacetoacetase-like C-terminal" evidence="2">
    <location>
        <begin position="28"/>
        <end position="231"/>
    </location>
</feature>
<proteinExistence type="predicted"/>
<gene>
    <name evidence="4" type="ORF">E1742_08615</name>
    <name evidence="3" type="ORF">GCM10007388_07140</name>
</gene>
<reference evidence="4 5" key="2">
    <citation type="submission" date="2019-03" db="EMBL/GenBank/DDBJ databases">
        <title>Draft Genome Sequences of Six Type Strains of the Genus Massilia.</title>
        <authorList>
            <person name="Miess H."/>
            <person name="Frediansyhah A."/>
            <person name="Gross H."/>
        </authorList>
    </citation>
    <scope>NUCLEOTIDE SEQUENCE [LARGE SCALE GENOMIC DNA]</scope>
    <source>
        <strain evidence="4 5">DSM 17505</strain>
    </source>
</reference>
<organism evidence="3 6">
    <name type="scientific">Pseudoduganella plicata</name>
    <dbReference type="NCBI Taxonomy" id="321984"/>
    <lineage>
        <taxon>Bacteria</taxon>
        <taxon>Pseudomonadati</taxon>
        <taxon>Pseudomonadota</taxon>
        <taxon>Betaproteobacteria</taxon>
        <taxon>Burkholderiales</taxon>
        <taxon>Oxalobacteraceae</taxon>
        <taxon>Telluria group</taxon>
        <taxon>Pseudoduganella</taxon>
    </lineage>
</organism>
<dbReference type="GO" id="GO:0046872">
    <property type="term" value="F:metal ion binding"/>
    <property type="evidence" value="ECO:0007669"/>
    <property type="project" value="UniProtKB-KW"/>
</dbReference>
<evidence type="ECO:0000259" key="2">
    <source>
        <dbReference type="Pfam" id="PF01557"/>
    </source>
</evidence>
<dbReference type="EMBL" id="CP038026">
    <property type="protein sequence ID" value="QBQ36207.1"/>
    <property type="molecule type" value="Genomic_DNA"/>
</dbReference>
<evidence type="ECO:0000313" key="5">
    <source>
        <dbReference type="Proteomes" id="UP000294359"/>
    </source>
</evidence>
<dbReference type="InterPro" id="IPR011234">
    <property type="entry name" value="Fumarylacetoacetase-like_C"/>
</dbReference>
<protein>
    <submittedName>
        <fullName evidence="4">FAA hydrolase family protein</fullName>
    </submittedName>
</protein>